<evidence type="ECO:0000256" key="9">
    <source>
        <dbReference type="ARBA" id="ARBA00023224"/>
    </source>
</evidence>
<feature type="transmembrane region" description="Helical" evidence="12">
    <location>
        <begin position="16"/>
        <end position="37"/>
    </location>
</feature>
<keyword evidence="2" id="KW-1003">Cell membrane</keyword>
<evidence type="ECO:0000256" key="10">
    <source>
        <dbReference type="ARBA" id="ARBA00029447"/>
    </source>
</evidence>
<dbReference type="Gene3D" id="1.10.287.950">
    <property type="entry name" value="Methyl-accepting chemotaxis protein"/>
    <property type="match status" value="1"/>
</dbReference>
<dbReference type="SMART" id="SM00283">
    <property type="entry name" value="MA"/>
    <property type="match status" value="1"/>
</dbReference>
<accession>A0A1I7LZ74</accession>
<evidence type="ECO:0000259" key="14">
    <source>
        <dbReference type="PROSITE" id="PS50885"/>
    </source>
</evidence>
<evidence type="ECO:0000313" key="16">
    <source>
        <dbReference type="Proteomes" id="UP000199391"/>
    </source>
</evidence>
<organism evidence="15 16">
    <name type="scientific">Pseudoduganella namucuonensis</name>
    <dbReference type="NCBI Taxonomy" id="1035707"/>
    <lineage>
        <taxon>Bacteria</taxon>
        <taxon>Pseudomonadati</taxon>
        <taxon>Pseudomonadota</taxon>
        <taxon>Betaproteobacteria</taxon>
        <taxon>Burkholderiales</taxon>
        <taxon>Oxalobacteraceae</taxon>
        <taxon>Telluria group</taxon>
        <taxon>Pseudoduganella</taxon>
    </lineage>
</organism>
<feature type="domain" description="HAMP" evidence="14">
    <location>
        <begin position="214"/>
        <end position="266"/>
    </location>
</feature>
<dbReference type="SMART" id="SM00304">
    <property type="entry name" value="HAMP"/>
    <property type="match status" value="1"/>
</dbReference>
<evidence type="ECO:0000256" key="3">
    <source>
        <dbReference type="ARBA" id="ARBA00022481"/>
    </source>
</evidence>
<evidence type="ECO:0000256" key="2">
    <source>
        <dbReference type="ARBA" id="ARBA00022475"/>
    </source>
</evidence>
<keyword evidence="7 12" id="KW-1133">Transmembrane helix</keyword>
<sequence>MSTRGWWRDVSIRARLLLFSCVFTAAIMLLGAMGMYAGKQALRSMDLIYSSDARAIEMLAEIRGDMLEAVVTSRIMMDAQAGQKAALLAATQGYLGSARSGWDTYRKIPASARMAELAGRFEAAFLPSLAETTRHARAGYEGDAATVAEVEANIDPLWNAYVSATRELVAAHKELAQARYQDSVRFMDWQMLVAGAAIAGGIALAVCSHRNVVRTLLLPLEAAVRNCERIAAGDLRAQLPPAGRNEIGRLIAAFGTMQRDLSRAVSVVESGSTEIRNATREIASGTRDLSIRTERQAASLDATAANVQAIAGSARENAGSAGEALRMTERAGLVAREGGGAVDRVIGTMERIEASAGKVGEIVSVIEGIAFQTNILALNAAVEAARAGENGRGFAVVASEVRTLAQRSASAARDIGLLIRRSSAEVAAGAALAREAGATMERMLAEVTRVAGIVEHIAGASERQTADIARLNRAVEEIDGATQQNAALVEQVSAAAAVLAGQAGTLSQAVAVFQPQAQPEPAARPRLA</sequence>
<keyword evidence="8 12" id="KW-0472">Membrane</keyword>
<dbReference type="PANTHER" id="PTHR43531">
    <property type="entry name" value="PROTEIN ICFG"/>
    <property type="match status" value="1"/>
</dbReference>
<keyword evidence="6 12" id="KW-0812">Transmembrane</keyword>
<dbReference type="InterPro" id="IPR003660">
    <property type="entry name" value="HAMP_dom"/>
</dbReference>
<proteinExistence type="inferred from homology"/>
<dbReference type="PROSITE" id="PS50885">
    <property type="entry name" value="HAMP"/>
    <property type="match status" value="1"/>
</dbReference>
<keyword evidence="5" id="KW-0997">Cell inner membrane</keyword>
<dbReference type="EMBL" id="FPBO01000044">
    <property type="protein sequence ID" value="SFV15004.1"/>
    <property type="molecule type" value="Genomic_DNA"/>
</dbReference>
<dbReference type="GO" id="GO:0006935">
    <property type="term" value="P:chemotaxis"/>
    <property type="evidence" value="ECO:0007669"/>
    <property type="project" value="UniProtKB-KW"/>
</dbReference>
<dbReference type="Pfam" id="PF02203">
    <property type="entry name" value="TarH"/>
    <property type="match status" value="1"/>
</dbReference>
<dbReference type="PROSITE" id="PS50111">
    <property type="entry name" value="CHEMOTAXIS_TRANSDUC_2"/>
    <property type="match status" value="1"/>
</dbReference>
<dbReference type="PRINTS" id="PR00260">
    <property type="entry name" value="CHEMTRNSDUCR"/>
</dbReference>
<dbReference type="PANTHER" id="PTHR43531:SF14">
    <property type="entry name" value="METHYL-ACCEPTING CHEMOTAXIS PROTEIN I-RELATED"/>
    <property type="match status" value="1"/>
</dbReference>
<dbReference type="Proteomes" id="UP000199391">
    <property type="component" value="Unassembled WGS sequence"/>
</dbReference>
<comment type="subcellular location">
    <subcellularLocation>
        <location evidence="1">Cell inner membrane</location>
        <topology evidence="1">Multi-pass membrane protein</topology>
    </subcellularLocation>
</comment>
<evidence type="ECO:0000256" key="6">
    <source>
        <dbReference type="ARBA" id="ARBA00022692"/>
    </source>
</evidence>
<dbReference type="CDD" id="cd06225">
    <property type="entry name" value="HAMP"/>
    <property type="match status" value="1"/>
</dbReference>
<dbReference type="FunFam" id="1.10.287.950:FF:000001">
    <property type="entry name" value="Methyl-accepting chemotaxis sensory transducer"/>
    <property type="match status" value="1"/>
</dbReference>
<dbReference type="Pfam" id="PF00015">
    <property type="entry name" value="MCPsignal"/>
    <property type="match status" value="1"/>
</dbReference>
<dbReference type="AlphaFoldDB" id="A0A1I7LZ74"/>
<evidence type="ECO:0000256" key="1">
    <source>
        <dbReference type="ARBA" id="ARBA00004429"/>
    </source>
</evidence>
<evidence type="ECO:0000256" key="7">
    <source>
        <dbReference type="ARBA" id="ARBA00022989"/>
    </source>
</evidence>
<evidence type="ECO:0000256" key="11">
    <source>
        <dbReference type="PROSITE-ProRule" id="PRU00284"/>
    </source>
</evidence>
<dbReference type="OrthoDB" id="8982326at2"/>
<evidence type="ECO:0000259" key="13">
    <source>
        <dbReference type="PROSITE" id="PS50111"/>
    </source>
</evidence>
<dbReference type="InterPro" id="IPR051310">
    <property type="entry name" value="MCP_chemotaxis"/>
</dbReference>
<dbReference type="Pfam" id="PF00672">
    <property type="entry name" value="HAMP"/>
    <property type="match status" value="1"/>
</dbReference>
<dbReference type="GO" id="GO:0004888">
    <property type="term" value="F:transmembrane signaling receptor activity"/>
    <property type="evidence" value="ECO:0007669"/>
    <property type="project" value="InterPro"/>
</dbReference>
<evidence type="ECO:0000256" key="8">
    <source>
        <dbReference type="ARBA" id="ARBA00023136"/>
    </source>
</evidence>
<evidence type="ECO:0000313" key="15">
    <source>
        <dbReference type="EMBL" id="SFV15004.1"/>
    </source>
</evidence>
<dbReference type="SUPFAM" id="SSF58104">
    <property type="entry name" value="Methyl-accepting chemotaxis protein (MCP) signaling domain"/>
    <property type="match status" value="1"/>
</dbReference>
<name>A0A1I7LZ74_9BURK</name>
<dbReference type="InterPro" id="IPR004089">
    <property type="entry name" value="MCPsignal_dom"/>
</dbReference>
<protein>
    <submittedName>
        <fullName evidence="15">Methyl-accepting chemotaxis sensory transducer with TarH sensor</fullName>
    </submittedName>
</protein>
<keyword evidence="16" id="KW-1185">Reference proteome</keyword>
<dbReference type="GO" id="GO:0007165">
    <property type="term" value="P:signal transduction"/>
    <property type="evidence" value="ECO:0007669"/>
    <property type="project" value="UniProtKB-KW"/>
</dbReference>
<evidence type="ECO:0000256" key="4">
    <source>
        <dbReference type="ARBA" id="ARBA00022500"/>
    </source>
</evidence>
<comment type="similarity">
    <text evidence="10">Belongs to the methyl-accepting chemotaxis (MCP) protein family.</text>
</comment>
<keyword evidence="9 11" id="KW-0807">Transducer</keyword>
<gene>
    <name evidence="15" type="ORF">SAMN05216552_104427</name>
</gene>
<dbReference type="InterPro" id="IPR004090">
    <property type="entry name" value="Chemotax_Me-accpt_rcpt"/>
</dbReference>
<keyword evidence="3" id="KW-0488">Methylation</keyword>
<reference evidence="16" key="1">
    <citation type="submission" date="2016-10" db="EMBL/GenBank/DDBJ databases">
        <authorList>
            <person name="Varghese N."/>
            <person name="Submissions S."/>
        </authorList>
    </citation>
    <scope>NUCLEOTIDE SEQUENCE [LARGE SCALE GENOMIC DNA]</scope>
    <source>
        <strain evidence="16">CGMCC 1.11014</strain>
    </source>
</reference>
<keyword evidence="4" id="KW-0145">Chemotaxis</keyword>
<evidence type="ECO:0000256" key="12">
    <source>
        <dbReference type="SAM" id="Phobius"/>
    </source>
</evidence>
<dbReference type="GO" id="GO:0005886">
    <property type="term" value="C:plasma membrane"/>
    <property type="evidence" value="ECO:0007669"/>
    <property type="project" value="UniProtKB-SubCell"/>
</dbReference>
<dbReference type="STRING" id="1035707.SAMN05216552_104427"/>
<dbReference type="InterPro" id="IPR003122">
    <property type="entry name" value="Tar_rcpt_lig-bd"/>
</dbReference>
<feature type="domain" description="Methyl-accepting transducer" evidence="13">
    <location>
        <begin position="271"/>
        <end position="500"/>
    </location>
</feature>
<evidence type="ECO:0000256" key="5">
    <source>
        <dbReference type="ARBA" id="ARBA00022519"/>
    </source>
</evidence>
<dbReference type="RefSeq" id="WP_093560069.1">
    <property type="nucleotide sequence ID" value="NZ_FPBO01000044.1"/>
</dbReference>